<dbReference type="Gene3D" id="3.40.720.10">
    <property type="entry name" value="Alkaline Phosphatase, subunit A"/>
    <property type="match status" value="2"/>
</dbReference>
<feature type="binding site" evidence="3">
    <location>
        <position position="499"/>
    </location>
    <ligand>
        <name>Zn(2+)</name>
        <dbReference type="ChEBI" id="CHEBI:29105"/>
        <label>2</label>
    </ligand>
</feature>
<evidence type="ECO:0000256" key="4">
    <source>
        <dbReference type="RuleBase" id="RU003946"/>
    </source>
</evidence>
<feature type="binding site" evidence="3">
    <location>
        <position position="454"/>
    </location>
    <ligand>
        <name>Zn(2+)</name>
        <dbReference type="ChEBI" id="CHEBI:29105"/>
        <label>2</label>
    </ligand>
</feature>
<keyword evidence="3" id="KW-0479">Metal-binding</keyword>
<feature type="binding site" evidence="3">
    <location>
        <position position="630"/>
    </location>
    <ligand>
        <name>Zn(2+)</name>
        <dbReference type="ChEBI" id="CHEBI:29105"/>
        <label>2</label>
    </ligand>
</feature>
<dbReference type="Pfam" id="PF00245">
    <property type="entry name" value="Alk_phosphatase"/>
    <property type="match status" value="1"/>
</dbReference>
<evidence type="ECO:0000256" key="3">
    <source>
        <dbReference type="PIRSR" id="PIRSR601952-2"/>
    </source>
</evidence>
<comment type="cofactor">
    <cofactor evidence="3">
        <name>Zn(2+)</name>
        <dbReference type="ChEBI" id="CHEBI:29105"/>
    </cofactor>
    <text evidence="3">Binds 2 Zn(2+) ions.</text>
</comment>
<organism evidence="5 6">
    <name type="scientific">Rhodotorula toruloides</name>
    <name type="common">Yeast</name>
    <name type="synonym">Rhodosporidium toruloides</name>
    <dbReference type="NCBI Taxonomy" id="5286"/>
    <lineage>
        <taxon>Eukaryota</taxon>
        <taxon>Fungi</taxon>
        <taxon>Dikarya</taxon>
        <taxon>Basidiomycota</taxon>
        <taxon>Pucciniomycotina</taxon>
        <taxon>Microbotryomycetes</taxon>
        <taxon>Sporidiobolales</taxon>
        <taxon>Sporidiobolaceae</taxon>
        <taxon>Rhodotorula</taxon>
    </lineage>
</organism>
<dbReference type="GO" id="GO:0046872">
    <property type="term" value="F:metal ion binding"/>
    <property type="evidence" value="ECO:0007669"/>
    <property type="project" value="UniProtKB-KW"/>
</dbReference>
<dbReference type="GO" id="GO:0004035">
    <property type="term" value="F:alkaline phosphatase activity"/>
    <property type="evidence" value="ECO:0007669"/>
    <property type="project" value="UniProtKB-EC"/>
</dbReference>
<accession>A0A2T0A771</accession>
<reference evidence="5 6" key="1">
    <citation type="journal article" date="2018" name="Elife">
        <title>Functional genomics of lipid metabolism in the oleaginous yeast Rhodosporidium toruloides.</title>
        <authorList>
            <person name="Coradetti S.T."/>
            <person name="Pinel D."/>
            <person name="Geiselman G."/>
            <person name="Ito M."/>
            <person name="Mondo S."/>
            <person name="Reilly M.C."/>
            <person name="Cheng Y.F."/>
            <person name="Bauer S."/>
            <person name="Grigoriev I."/>
            <person name="Gladden J.M."/>
            <person name="Simmons B.A."/>
            <person name="Brem R."/>
            <person name="Arkin A.P."/>
            <person name="Skerker J.M."/>
        </authorList>
    </citation>
    <scope>NUCLEOTIDE SEQUENCE [LARGE SCALE GENOMIC DNA]</scope>
    <source>
        <strain evidence="5 6">NBRC 0880</strain>
    </source>
</reference>
<comment type="cofactor">
    <cofactor evidence="3">
        <name>Mg(2+)</name>
        <dbReference type="ChEBI" id="CHEBI:18420"/>
    </cofactor>
    <text evidence="3">Binds 1 Mg(2+) ion.</text>
</comment>
<evidence type="ECO:0000313" key="6">
    <source>
        <dbReference type="Proteomes" id="UP000239560"/>
    </source>
</evidence>
<proteinExistence type="inferred from homology"/>
<dbReference type="EC" id="3.1.3.1" evidence="1"/>
<feature type="active site" description="Phosphoserine intermediate" evidence="2">
    <location>
        <position position="230"/>
    </location>
</feature>
<dbReference type="PROSITE" id="PS51318">
    <property type="entry name" value="TAT"/>
    <property type="match status" value="1"/>
</dbReference>
<dbReference type="InterPro" id="IPR001952">
    <property type="entry name" value="Alkaline_phosphatase"/>
</dbReference>
<comment type="similarity">
    <text evidence="4">Belongs to the alkaline phosphatase family.</text>
</comment>
<dbReference type="AlphaFoldDB" id="A0A2T0A771"/>
<dbReference type="CDD" id="cd16012">
    <property type="entry name" value="ALP"/>
    <property type="match status" value="1"/>
</dbReference>
<evidence type="ECO:0000256" key="1">
    <source>
        <dbReference type="ARBA" id="ARBA00012647"/>
    </source>
</evidence>
<dbReference type="InterPro" id="IPR017850">
    <property type="entry name" value="Alkaline_phosphatase_core_sf"/>
</dbReference>
<dbReference type="InterPro" id="IPR006311">
    <property type="entry name" value="TAT_signal"/>
</dbReference>
<sequence>MAYTKRRSGLKRSALVAAALAGSASAQTFRRTAACPNLGCIFPPDQSAFIAGQVFDLRVEVQAPANGTMPFNNGKPYESFTLSIGKKGQELKDVTKAFSVADPKSSFYNFTYFEDLFAQDAKTPTLVNVVAKDYRHLALYDPGEYELKLKYNNGMEETATWEVLPLSKKKLAKNVILFIGDGMAPGMTTAARLLGHKSVNGKYQSTLALDGCEGFGMQHTHSLDSFITDSANSATALMAGKKSTVNALNAYTDSTGKPYANPKFETIFEMGRRIYNSKIGIVSTAYLADATPAAVVAHTSLRSQYDLIIDQYLDGVTSNFSWTKWDGPDVLFGGGGSDFVAKASNRNVSKIDKFLAKGYEFVTTNSSLHNIGNSKRALGLFSASTLPTWVDRHVFPENLPTFKAYNEANKTFTAPTTDVPGLKEMTLKALDILTTRSKADGTNFMLMSEAASIDKAMHIADYPRALGELLELDNTVAATLEYLEKHNLRDETLVVVTADHGHGFDVFGSADTKYLKAAQGNDKKRNAIGTYVNSGLSGYQVPAGVSPQNNTVVTGPWGEGFPVDWQPRYTAAMGFAADVDQYEDYTTRNKSRTTSLTKLANGTYRADPSDAPDGFFISGNLPTTDDQGVHSLTDVQVFTWGPAASLFNGMQDSTQIAQKIAQALDLGKVHNATARVHGPRH</sequence>
<dbReference type="Proteomes" id="UP000239560">
    <property type="component" value="Unassembled WGS sequence"/>
</dbReference>
<feature type="binding site" evidence="3">
    <location>
        <position position="181"/>
    </location>
    <ligand>
        <name>Zn(2+)</name>
        <dbReference type="ChEBI" id="CHEBI:29105"/>
        <label>2</label>
    </ligand>
</feature>
<dbReference type="EMBL" id="LCTV02000007">
    <property type="protein sequence ID" value="PRQ73862.1"/>
    <property type="molecule type" value="Genomic_DNA"/>
</dbReference>
<name>A0A2T0A771_RHOTO</name>
<dbReference type="SMART" id="SM00098">
    <property type="entry name" value="alkPPc"/>
    <property type="match status" value="1"/>
</dbReference>
<dbReference type="SUPFAM" id="SSF53649">
    <property type="entry name" value="Alkaline phosphatase-like"/>
    <property type="match status" value="1"/>
</dbReference>
<keyword evidence="3" id="KW-0862">Zinc</keyword>
<feature type="binding site" evidence="3">
    <location>
        <position position="291"/>
    </location>
    <ligand>
        <name>Mg(2+)</name>
        <dbReference type="ChEBI" id="CHEBI:18420"/>
    </ligand>
</feature>
<feature type="binding site" evidence="3">
    <location>
        <position position="289"/>
    </location>
    <ligand>
        <name>Mg(2+)</name>
        <dbReference type="ChEBI" id="CHEBI:18420"/>
    </ligand>
</feature>
<protein>
    <recommendedName>
        <fullName evidence="1">alkaline phosphatase</fullName>
        <ecNumber evidence="1">3.1.3.1</ecNumber>
    </recommendedName>
</protein>
<feature type="binding site" evidence="3">
    <location>
        <position position="449"/>
    </location>
    <ligand>
        <name>Mg(2+)</name>
        <dbReference type="ChEBI" id="CHEBI:18420"/>
    </ligand>
</feature>
<keyword evidence="3" id="KW-0460">Magnesium</keyword>
<feature type="binding site" evidence="3">
    <location>
        <position position="458"/>
    </location>
    <ligand>
        <name>Zn(2+)</name>
        <dbReference type="ChEBI" id="CHEBI:29105"/>
        <label>2</label>
    </ligand>
</feature>
<feature type="binding site" evidence="3">
    <location>
        <position position="181"/>
    </location>
    <ligand>
        <name>Mg(2+)</name>
        <dbReference type="ChEBI" id="CHEBI:18420"/>
    </ligand>
</feature>
<dbReference type="PRINTS" id="PR00113">
    <property type="entry name" value="ALKPHPHTASE"/>
</dbReference>
<dbReference type="OrthoDB" id="5818554at2759"/>
<gene>
    <name evidence="5" type="ORF">AAT19DRAFT_15429</name>
</gene>
<dbReference type="PANTHER" id="PTHR11596:SF72">
    <property type="entry name" value="ALKALINE PHOSPHATASE"/>
    <property type="match status" value="1"/>
</dbReference>
<feature type="binding site" evidence="3">
    <location>
        <position position="500"/>
    </location>
    <ligand>
        <name>Zn(2+)</name>
        <dbReference type="ChEBI" id="CHEBI:29105"/>
        <label>2</label>
    </ligand>
</feature>
<evidence type="ECO:0000256" key="2">
    <source>
        <dbReference type="PIRSR" id="PIRSR601952-1"/>
    </source>
</evidence>
<dbReference type="PANTHER" id="PTHR11596">
    <property type="entry name" value="ALKALINE PHOSPHATASE"/>
    <property type="match status" value="1"/>
</dbReference>
<evidence type="ECO:0000313" key="5">
    <source>
        <dbReference type="EMBL" id="PRQ73862.1"/>
    </source>
</evidence>
<comment type="caution">
    <text evidence="5">The sequence shown here is derived from an EMBL/GenBank/DDBJ whole genome shotgun (WGS) entry which is preliminary data.</text>
</comment>